<protein>
    <submittedName>
        <fullName evidence="2">Uncharacterized protein</fullName>
    </submittedName>
</protein>
<feature type="compositionally biased region" description="Basic and acidic residues" evidence="1">
    <location>
        <begin position="25"/>
        <end position="36"/>
    </location>
</feature>
<proteinExistence type="predicted"/>
<dbReference type="AlphaFoldDB" id="A0AAN6KPE8"/>
<evidence type="ECO:0000313" key="3">
    <source>
        <dbReference type="Proteomes" id="UP001175353"/>
    </source>
</evidence>
<evidence type="ECO:0000313" key="2">
    <source>
        <dbReference type="EMBL" id="KAK0994544.1"/>
    </source>
</evidence>
<accession>A0AAN6KPE8</accession>
<dbReference type="Proteomes" id="UP001175353">
    <property type="component" value="Unassembled WGS sequence"/>
</dbReference>
<evidence type="ECO:0000256" key="1">
    <source>
        <dbReference type="SAM" id="MobiDB-lite"/>
    </source>
</evidence>
<keyword evidence="3" id="KW-1185">Reference proteome</keyword>
<reference evidence="2" key="1">
    <citation type="submission" date="2023-06" db="EMBL/GenBank/DDBJ databases">
        <title>Black Yeasts Isolated from many extreme environments.</title>
        <authorList>
            <person name="Coleine C."/>
            <person name="Stajich J.E."/>
            <person name="Selbmann L."/>
        </authorList>
    </citation>
    <scope>NUCLEOTIDE SEQUENCE</scope>
    <source>
        <strain evidence="2">CCFEE 5200</strain>
    </source>
</reference>
<dbReference type="PANTHER" id="PTHR42064:SF1">
    <property type="entry name" value="YALI0F28677P"/>
    <property type="match status" value="1"/>
</dbReference>
<dbReference type="EMBL" id="JAUJLE010000055">
    <property type="protein sequence ID" value="KAK0994544.1"/>
    <property type="molecule type" value="Genomic_DNA"/>
</dbReference>
<organism evidence="2 3">
    <name type="scientific">Friedmanniomyces endolithicus</name>
    <dbReference type="NCBI Taxonomy" id="329885"/>
    <lineage>
        <taxon>Eukaryota</taxon>
        <taxon>Fungi</taxon>
        <taxon>Dikarya</taxon>
        <taxon>Ascomycota</taxon>
        <taxon>Pezizomycotina</taxon>
        <taxon>Dothideomycetes</taxon>
        <taxon>Dothideomycetidae</taxon>
        <taxon>Mycosphaerellales</taxon>
        <taxon>Teratosphaeriaceae</taxon>
        <taxon>Friedmanniomyces</taxon>
    </lineage>
</organism>
<name>A0AAN6KPE8_9PEZI</name>
<gene>
    <name evidence="2" type="ORF">LTR91_007612</name>
</gene>
<feature type="region of interest" description="Disordered" evidence="1">
    <location>
        <begin position="25"/>
        <end position="49"/>
    </location>
</feature>
<comment type="caution">
    <text evidence="2">The sequence shown here is derived from an EMBL/GenBank/DDBJ whole genome shotgun (WGS) entry which is preliminary data.</text>
</comment>
<dbReference type="PANTHER" id="PTHR42064">
    <property type="entry name" value="YALI0F28677P"/>
    <property type="match status" value="1"/>
</dbReference>
<sequence>MVMMPVFLDEREISESMLESFHGDLATKDDEVHSKTTPEALQTGTPLPPVTPMATLPPPLPDLPQISRVLRLQKYQRRQLCDLQAELRSLQLATSRNARLAKMAPSVHRTMAECIRSEDKPSFVSLFSLFHDVADEPADERAHTAVAQSTFLDRLPDHHRTVILQLLHEVHNDGAFVADRLAALTHRELLALLPDRGPTRSTASVLDSTIQKPGSEKLVPAVLDLWAVSTAWPGKQRLELWMLQVLQRGAFLLEQPSKQSFRMRIQARPAIPAQEDVEAEVFYADAVSELLELLSDVSGATVIPQPALDMCHAIWKKLSPGSGHQRGLSRFLLTRWLFSSFVLDAVVLPEVRDLARYEVRNATDFT</sequence>